<reference evidence="10" key="2">
    <citation type="submission" date="2015-01" db="EMBL/GenBank/DDBJ databases">
        <authorList>
            <person name="Xiang T."/>
            <person name="Song Y."/>
            <person name="Huang L."/>
            <person name="Wang B."/>
            <person name="Wu P."/>
        </authorList>
    </citation>
    <scope>NUCLEOTIDE SEQUENCE [LARGE SCALE GENOMIC DNA]</scope>
    <source>
        <strain evidence="10">V1</strain>
    </source>
</reference>
<keyword evidence="5 8" id="KW-0812">Transmembrane</keyword>
<evidence type="ECO:0000256" key="5">
    <source>
        <dbReference type="ARBA" id="ARBA00022692"/>
    </source>
</evidence>
<feature type="transmembrane region" description="Helical" evidence="8">
    <location>
        <begin position="300"/>
        <end position="326"/>
    </location>
</feature>
<feature type="transmembrane region" description="Helical" evidence="8">
    <location>
        <begin position="99"/>
        <end position="123"/>
    </location>
</feature>
<dbReference type="InterPro" id="IPR035906">
    <property type="entry name" value="MetI-like_sf"/>
</dbReference>
<feature type="transmembrane region" description="Helical" evidence="8">
    <location>
        <begin position="12"/>
        <end position="42"/>
    </location>
</feature>
<dbReference type="Pfam" id="PF00528">
    <property type="entry name" value="BPD_transp_1"/>
    <property type="match status" value="1"/>
</dbReference>
<feature type="transmembrane region" description="Helical" evidence="8">
    <location>
        <begin position="210"/>
        <end position="232"/>
    </location>
</feature>
<dbReference type="AlphaFoldDB" id="A0A0B7GXW1"/>
<dbReference type="SUPFAM" id="SSF161098">
    <property type="entry name" value="MetI-like"/>
    <property type="match status" value="2"/>
</dbReference>
<name>A0A0B7GXW1_TREPH</name>
<keyword evidence="2 8" id="KW-0813">Transport</keyword>
<evidence type="ECO:0000256" key="2">
    <source>
        <dbReference type="ARBA" id="ARBA00022448"/>
    </source>
</evidence>
<feature type="domain" description="ABC transmembrane type-1" evidence="9">
    <location>
        <begin position="63"/>
        <end position="270"/>
    </location>
</feature>
<gene>
    <name evidence="11" type="ORF">FUT82_04115</name>
    <name evidence="10" type="ORF">TPHV1_190063</name>
</gene>
<evidence type="ECO:0000313" key="11">
    <source>
        <dbReference type="EMBL" id="QEJ97250.1"/>
    </source>
</evidence>
<feature type="transmembrane region" description="Helical" evidence="8">
    <location>
        <begin position="419"/>
        <end position="438"/>
    </location>
</feature>
<evidence type="ECO:0000256" key="8">
    <source>
        <dbReference type="RuleBase" id="RU363032"/>
    </source>
</evidence>
<comment type="subcellular location">
    <subcellularLocation>
        <location evidence="1">Cell inner membrane</location>
        <topology evidence="1">Multi-pass membrane protein</topology>
    </subcellularLocation>
    <subcellularLocation>
        <location evidence="8">Cell membrane</location>
        <topology evidence="8">Multi-pass membrane protein</topology>
    </subcellularLocation>
</comment>
<feature type="transmembrane region" description="Helical" evidence="8">
    <location>
        <begin position="62"/>
        <end position="87"/>
    </location>
</feature>
<feature type="domain" description="ABC transmembrane type-1" evidence="9">
    <location>
        <begin position="357"/>
        <end position="542"/>
    </location>
</feature>
<dbReference type="Proteomes" id="UP000042527">
    <property type="component" value="Unassembled WGS sequence"/>
</dbReference>
<dbReference type="CDD" id="cd06261">
    <property type="entry name" value="TM_PBP2"/>
    <property type="match status" value="1"/>
</dbReference>
<reference evidence="11 13" key="3">
    <citation type="submission" date="2019-08" db="EMBL/GenBank/DDBJ databases">
        <authorList>
            <person name="Kuhnert P."/>
        </authorList>
    </citation>
    <scope>NUCLEOTIDE SEQUENCE [LARGE SCALE GENOMIC DNA]</scope>
    <source>
        <strain evidence="11 13">B36.5</strain>
    </source>
</reference>
<feature type="transmembrane region" description="Helical" evidence="8">
    <location>
        <begin position="252"/>
        <end position="273"/>
    </location>
</feature>
<evidence type="ECO:0000256" key="1">
    <source>
        <dbReference type="ARBA" id="ARBA00004429"/>
    </source>
</evidence>
<sequence length="548" mass="60694">MNIAKKKLFHIFILLAAAGIFLLTCISFFVPSAAAFILSFLPQKAYALYHSAPINYSFIGRVFRFTVLQAFCSAVLAIPIGIATAFFCARRQFFGRNLLLGLSAIPLSIPPMIIALAFILFFGRNGFANTLCMQIFSCSKPPFGFLYSKTGLIIAQAFYNFPIAMSTIAKVWANLPEEEEQAALLLGANRLSIFFTITLPALYSAIAFSFLMIFLYCFFSFILVLMFGGIGTATLEVELYQAARVGFNLKQAGFIGIIETLTALCILFLTVTVQKSLSAKNIRIKEKRERLAISGTAEKAFFFLVMSIIFFFLLAPLFSIMIHSILDTNHVYMQGIRVFTVRAWQKLITSTLFWRAFFNTIIVGACTASLALITAVFFIFITQNIESERVQKIKTIFPFLPFAVSSLMFGLGWTILHTAPSVIVLILAQTALAWPFAWTQIQTSYARIPETCFHAALLLSGNKIEAFLYVSLPLCKSGLLTAFAFVFAVSAGDASLPLVLSIPDFDNLSLLLFRFSGSYRFAESSAVAVVLAILTGFIFILSQRKRGA</sequence>
<dbReference type="OrthoDB" id="9776648at2"/>
<dbReference type="PANTHER" id="PTHR43357:SF4">
    <property type="entry name" value="INNER MEMBRANE ABC TRANSPORTER PERMEASE PROTEIN YDCV"/>
    <property type="match status" value="1"/>
</dbReference>
<protein>
    <submittedName>
        <fullName evidence="10">ABC transporter, permease protein</fullName>
    </submittedName>
    <submittedName>
        <fullName evidence="11">Iron ABC transporter permease</fullName>
    </submittedName>
</protein>
<dbReference type="InterPro" id="IPR000515">
    <property type="entry name" value="MetI-like"/>
</dbReference>
<feature type="transmembrane region" description="Helical" evidence="8">
    <location>
        <begin position="393"/>
        <end position="413"/>
    </location>
</feature>
<dbReference type="PANTHER" id="PTHR43357">
    <property type="entry name" value="INNER MEMBRANE ABC TRANSPORTER PERMEASE PROTEIN YDCV"/>
    <property type="match status" value="1"/>
</dbReference>
<keyword evidence="12" id="KW-1185">Reference proteome</keyword>
<keyword evidence="3" id="KW-1003">Cell membrane</keyword>
<keyword evidence="4" id="KW-0997">Cell inner membrane</keyword>
<dbReference type="RefSeq" id="WP_024753022.1">
    <property type="nucleotide sequence ID" value="NZ_CDNC01000011.1"/>
</dbReference>
<evidence type="ECO:0000259" key="9">
    <source>
        <dbReference type="PROSITE" id="PS50928"/>
    </source>
</evidence>
<proteinExistence type="inferred from homology"/>
<comment type="similarity">
    <text evidence="8">Belongs to the binding-protein-dependent transport system permease family.</text>
</comment>
<evidence type="ECO:0000256" key="3">
    <source>
        <dbReference type="ARBA" id="ARBA00022475"/>
    </source>
</evidence>
<dbReference type="GO" id="GO:0055085">
    <property type="term" value="P:transmembrane transport"/>
    <property type="evidence" value="ECO:0007669"/>
    <property type="project" value="InterPro"/>
</dbReference>
<feature type="transmembrane region" description="Helical" evidence="8">
    <location>
        <begin position="182"/>
        <end position="203"/>
    </location>
</feature>
<keyword evidence="6 8" id="KW-1133">Transmembrane helix</keyword>
<feature type="transmembrane region" description="Helical" evidence="8">
    <location>
        <begin position="356"/>
        <end position="381"/>
    </location>
</feature>
<evidence type="ECO:0000256" key="7">
    <source>
        <dbReference type="ARBA" id="ARBA00023136"/>
    </source>
</evidence>
<dbReference type="Proteomes" id="UP000323594">
    <property type="component" value="Chromosome"/>
</dbReference>
<dbReference type="Gene3D" id="1.10.3720.10">
    <property type="entry name" value="MetI-like"/>
    <property type="match status" value="2"/>
</dbReference>
<evidence type="ECO:0000313" key="13">
    <source>
        <dbReference type="Proteomes" id="UP000323594"/>
    </source>
</evidence>
<dbReference type="EMBL" id="CP042817">
    <property type="protein sequence ID" value="QEJ97250.1"/>
    <property type="molecule type" value="Genomic_DNA"/>
</dbReference>
<dbReference type="GO" id="GO:0005886">
    <property type="term" value="C:plasma membrane"/>
    <property type="evidence" value="ECO:0007669"/>
    <property type="project" value="UniProtKB-SubCell"/>
</dbReference>
<evidence type="ECO:0000256" key="4">
    <source>
        <dbReference type="ARBA" id="ARBA00022519"/>
    </source>
</evidence>
<accession>A0A0B7GXW1</accession>
<keyword evidence="7 8" id="KW-0472">Membrane</keyword>
<organism evidence="10 12">
    <name type="scientific">Treponema phagedenis</name>
    <dbReference type="NCBI Taxonomy" id="162"/>
    <lineage>
        <taxon>Bacteria</taxon>
        <taxon>Pseudomonadati</taxon>
        <taxon>Spirochaetota</taxon>
        <taxon>Spirochaetia</taxon>
        <taxon>Spirochaetales</taxon>
        <taxon>Treponemataceae</taxon>
        <taxon>Treponema</taxon>
    </lineage>
</organism>
<evidence type="ECO:0000313" key="12">
    <source>
        <dbReference type="Proteomes" id="UP000042527"/>
    </source>
</evidence>
<dbReference type="GeneID" id="57754322"/>
<feature type="transmembrane region" description="Helical" evidence="8">
    <location>
        <begin position="522"/>
        <end position="541"/>
    </location>
</feature>
<evidence type="ECO:0000313" key="10">
    <source>
        <dbReference type="EMBL" id="CEM61456.1"/>
    </source>
</evidence>
<reference evidence="12" key="1">
    <citation type="submission" date="2015-01" db="EMBL/GenBank/DDBJ databases">
        <authorList>
            <person name="Manzoor Shahid"/>
            <person name="Zubair Saima"/>
        </authorList>
    </citation>
    <scope>NUCLEOTIDE SEQUENCE [LARGE SCALE GENOMIC DNA]</scope>
    <source>
        <strain evidence="12">V1</strain>
    </source>
</reference>
<dbReference type="EMBL" id="CDNC01000011">
    <property type="protein sequence ID" value="CEM61456.1"/>
    <property type="molecule type" value="Genomic_DNA"/>
</dbReference>
<dbReference type="PROSITE" id="PS50928">
    <property type="entry name" value="ABC_TM1"/>
    <property type="match status" value="2"/>
</dbReference>
<evidence type="ECO:0000256" key="6">
    <source>
        <dbReference type="ARBA" id="ARBA00022989"/>
    </source>
</evidence>